<evidence type="ECO:0000313" key="3">
    <source>
        <dbReference type="EMBL" id="OYQ18780.1"/>
    </source>
</evidence>
<dbReference type="PANTHER" id="PTHR43584">
    <property type="entry name" value="NUCLEOTIDYL TRANSFERASE"/>
    <property type="match status" value="1"/>
</dbReference>
<dbReference type="Gene3D" id="2.160.10.10">
    <property type="entry name" value="Hexapeptide repeat proteins"/>
    <property type="match status" value="1"/>
</dbReference>
<dbReference type="SUPFAM" id="SSF51161">
    <property type="entry name" value="Trimeric LpxA-like enzymes"/>
    <property type="match status" value="1"/>
</dbReference>
<proteinExistence type="predicted"/>
<reference evidence="3 4" key="1">
    <citation type="submission" date="2017-07" db="EMBL/GenBank/DDBJ databases">
        <title>Elstera cyanobacteriorum sp. nov., a novel bacterium isolated from cyanobacterial aggregates in a eutrophic lake.</title>
        <authorList>
            <person name="Cai H."/>
        </authorList>
    </citation>
    <scope>NUCLEOTIDE SEQUENCE [LARGE SCALE GENOMIC DNA]</scope>
    <source>
        <strain evidence="3 4">TH019</strain>
    </source>
</reference>
<dbReference type="GO" id="GO:0016746">
    <property type="term" value="F:acyltransferase activity"/>
    <property type="evidence" value="ECO:0007669"/>
    <property type="project" value="UniProtKB-KW"/>
</dbReference>
<evidence type="ECO:0000313" key="4">
    <source>
        <dbReference type="Proteomes" id="UP000216361"/>
    </source>
</evidence>
<evidence type="ECO:0000256" key="1">
    <source>
        <dbReference type="ARBA" id="ARBA00022679"/>
    </source>
</evidence>
<name>A0A255XRA4_9PROT</name>
<keyword evidence="2" id="KW-0012">Acyltransferase</keyword>
<dbReference type="InterPro" id="IPR011004">
    <property type="entry name" value="Trimer_LpxA-like_sf"/>
</dbReference>
<dbReference type="PANTHER" id="PTHR43584:SF8">
    <property type="entry name" value="N-ACETYLMURAMATE ALPHA-1-PHOSPHATE URIDYLYLTRANSFERASE"/>
    <property type="match status" value="1"/>
</dbReference>
<sequence length="218" mass="24382">MYFDYTDYISMSDDFFVRELAKSPPWDFTQKIGFLFKRILEYLNEKGRIEDFYIENESIIHKTAVIERNVTIKDFTFIDEACLIAAGSYLRSGVLLSKKCIIGPGSEIKSSLLLPEARIAHLNFVGDSILGADVNLEAGSIIANYRNESPKDSTIQIEIDGKIIDTQVNKFGALIGENSRVGANSVIAPGALIRRGTIIERLTLVDPSRDANRLRTEN</sequence>
<dbReference type="AlphaFoldDB" id="A0A255XRA4"/>
<comment type="caution">
    <text evidence="3">The sequence shown here is derived from an EMBL/GenBank/DDBJ whole genome shotgun (WGS) entry which is preliminary data.</text>
</comment>
<organism evidence="3 4">
    <name type="scientific">Elstera cyanobacteriorum</name>
    <dbReference type="NCBI Taxonomy" id="2022747"/>
    <lineage>
        <taxon>Bacteria</taxon>
        <taxon>Pseudomonadati</taxon>
        <taxon>Pseudomonadota</taxon>
        <taxon>Alphaproteobacteria</taxon>
        <taxon>Rhodospirillales</taxon>
        <taxon>Rhodospirillaceae</taxon>
        <taxon>Elstera</taxon>
    </lineage>
</organism>
<dbReference type="EMBL" id="NOXS01000032">
    <property type="protein sequence ID" value="OYQ18780.1"/>
    <property type="molecule type" value="Genomic_DNA"/>
</dbReference>
<dbReference type="GO" id="GO:0016779">
    <property type="term" value="F:nucleotidyltransferase activity"/>
    <property type="evidence" value="ECO:0007669"/>
    <property type="project" value="UniProtKB-ARBA"/>
</dbReference>
<evidence type="ECO:0008006" key="5">
    <source>
        <dbReference type="Google" id="ProtNLM"/>
    </source>
</evidence>
<keyword evidence="1" id="KW-0808">Transferase</keyword>
<dbReference type="OrthoDB" id="9803036at2"/>
<protein>
    <recommendedName>
        <fullName evidence="5">Transferase</fullName>
    </recommendedName>
</protein>
<accession>A0A255XRA4</accession>
<gene>
    <name evidence="3" type="ORF">CHR90_11020</name>
</gene>
<dbReference type="InterPro" id="IPR050065">
    <property type="entry name" value="GlmU-like"/>
</dbReference>
<keyword evidence="4" id="KW-1185">Reference proteome</keyword>
<dbReference type="Proteomes" id="UP000216361">
    <property type="component" value="Unassembled WGS sequence"/>
</dbReference>
<evidence type="ECO:0000256" key="2">
    <source>
        <dbReference type="ARBA" id="ARBA00023315"/>
    </source>
</evidence>
<dbReference type="RefSeq" id="WP_094409043.1">
    <property type="nucleotide sequence ID" value="NZ_BMJZ01000001.1"/>
</dbReference>